<dbReference type="RefSeq" id="WP_098154198.1">
    <property type="nucleotide sequence ID" value="NZ_CADEVR010000015.1"/>
</dbReference>
<dbReference type="PANTHER" id="PTHR48111:SF1">
    <property type="entry name" value="TWO-COMPONENT RESPONSE REGULATOR ORR33"/>
    <property type="match status" value="1"/>
</dbReference>
<dbReference type="PANTHER" id="PTHR48111">
    <property type="entry name" value="REGULATOR OF RPOS"/>
    <property type="match status" value="1"/>
</dbReference>
<dbReference type="CDD" id="cd00383">
    <property type="entry name" value="trans_reg_C"/>
    <property type="match status" value="1"/>
</dbReference>
<dbReference type="GO" id="GO:0032993">
    <property type="term" value="C:protein-DNA complex"/>
    <property type="evidence" value="ECO:0007669"/>
    <property type="project" value="TreeGrafter"/>
</dbReference>
<dbReference type="Pfam" id="PF00486">
    <property type="entry name" value="Trans_reg_C"/>
    <property type="match status" value="1"/>
</dbReference>
<dbReference type="InterPro" id="IPR039420">
    <property type="entry name" value="WalR-like"/>
</dbReference>
<dbReference type="PROSITE" id="PS51755">
    <property type="entry name" value="OMPR_PHOB"/>
    <property type="match status" value="1"/>
</dbReference>
<dbReference type="SUPFAM" id="SSF46894">
    <property type="entry name" value="C-terminal effector domain of the bipartite response regulators"/>
    <property type="match status" value="1"/>
</dbReference>
<comment type="caution">
    <text evidence="11">The sequence shown here is derived from an EMBL/GenBank/DDBJ whole genome shotgun (WGS) entry which is preliminary data.</text>
</comment>
<evidence type="ECO:0000256" key="6">
    <source>
        <dbReference type="PROSITE-ProRule" id="PRU00169"/>
    </source>
</evidence>
<feature type="compositionally biased region" description="Basic and acidic residues" evidence="8">
    <location>
        <begin position="233"/>
        <end position="258"/>
    </location>
</feature>
<keyword evidence="1" id="KW-0597">Phosphoprotein</keyword>
<dbReference type="SMART" id="SM00862">
    <property type="entry name" value="Trans_reg_C"/>
    <property type="match status" value="1"/>
</dbReference>
<reference evidence="12" key="1">
    <citation type="submission" date="2017-09" db="EMBL/GenBank/DDBJ databases">
        <title>FDA dAtabase for Regulatory Grade micrObial Sequences (FDA-ARGOS): Supporting development and validation of Infectious Disease Dx tests.</title>
        <authorList>
            <person name="Minogue T."/>
            <person name="Wolcott M."/>
            <person name="Wasieloski L."/>
            <person name="Aguilar W."/>
            <person name="Moore D."/>
            <person name="Tallon L."/>
            <person name="Sadzewicz L."/>
            <person name="Ott S."/>
            <person name="Zhao X."/>
            <person name="Nagaraj S."/>
            <person name="Vavikolanu K."/>
            <person name="Aluvathingal J."/>
            <person name="Nadendla S."/>
            <person name="Sichtig H."/>
        </authorList>
    </citation>
    <scope>NUCLEOTIDE SEQUENCE [LARGE SCALE GENOMIC DNA]</scope>
    <source>
        <strain evidence="12">FDAARGOS_390</strain>
    </source>
</reference>
<dbReference type="SMART" id="SM00448">
    <property type="entry name" value="REC"/>
    <property type="match status" value="1"/>
</dbReference>
<feature type="region of interest" description="Disordered" evidence="8">
    <location>
        <begin position="232"/>
        <end position="267"/>
    </location>
</feature>
<proteinExistence type="predicted"/>
<evidence type="ECO:0000256" key="2">
    <source>
        <dbReference type="ARBA" id="ARBA00023012"/>
    </source>
</evidence>
<dbReference type="GO" id="GO:0005829">
    <property type="term" value="C:cytosol"/>
    <property type="evidence" value="ECO:0007669"/>
    <property type="project" value="TreeGrafter"/>
</dbReference>
<feature type="DNA-binding region" description="OmpR/PhoB-type" evidence="7">
    <location>
        <begin position="132"/>
        <end position="230"/>
    </location>
</feature>
<comment type="caution">
    <text evidence="6">Lacks conserved residue(s) required for the propagation of feature annotation.</text>
</comment>
<protein>
    <submittedName>
        <fullName evidence="11">DNA-binding response regulator</fullName>
    </submittedName>
</protein>
<dbReference type="Gene3D" id="1.10.10.10">
    <property type="entry name" value="Winged helix-like DNA-binding domain superfamily/Winged helix DNA-binding domain"/>
    <property type="match status" value="1"/>
</dbReference>
<dbReference type="Proteomes" id="UP000220629">
    <property type="component" value="Unassembled WGS sequence"/>
</dbReference>
<evidence type="ECO:0000313" key="11">
    <source>
        <dbReference type="EMBL" id="PEH38829.1"/>
    </source>
</evidence>
<dbReference type="GO" id="GO:0006355">
    <property type="term" value="P:regulation of DNA-templated transcription"/>
    <property type="evidence" value="ECO:0007669"/>
    <property type="project" value="InterPro"/>
</dbReference>
<keyword evidence="3" id="KW-0805">Transcription regulation</keyword>
<feature type="domain" description="Response regulatory" evidence="9">
    <location>
        <begin position="3"/>
        <end position="117"/>
    </location>
</feature>
<feature type="domain" description="OmpR/PhoB-type" evidence="10">
    <location>
        <begin position="132"/>
        <end position="230"/>
    </location>
</feature>
<gene>
    <name evidence="11" type="ORF">CRM94_31325</name>
</gene>
<dbReference type="InterPro" id="IPR036388">
    <property type="entry name" value="WH-like_DNA-bd_sf"/>
</dbReference>
<dbReference type="InterPro" id="IPR016032">
    <property type="entry name" value="Sig_transdc_resp-reg_C-effctor"/>
</dbReference>
<evidence type="ECO:0000256" key="1">
    <source>
        <dbReference type="ARBA" id="ARBA00022553"/>
    </source>
</evidence>
<dbReference type="SUPFAM" id="SSF52172">
    <property type="entry name" value="CheY-like"/>
    <property type="match status" value="1"/>
</dbReference>
<dbReference type="GO" id="GO:0000156">
    <property type="term" value="F:phosphorelay response regulator activity"/>
    <property type="evidence" value="ECO:0007669"/>
    <property type="project" value="TreeGrafter"/>
</dbReference>
<dbReference type="InterPro" id="IPR001789">
    <property type="entry name" value="Sig_transdc_resp-reg_receiver"/>
</dbReference>
<keyword evidence="2" id="KW-0902">Two-component regulatory system</keyword>
<dbReference type="EMBL" id="PDDY01000004">
    <property type="protein sequence ID" value="PEH38829.1"/>
    <property type="molecule type" value="Genomic_DNA"/>
</dbReference>
<evidence type="ECO:0000259" key="10">
    <source>
        <dbReference type="PROSITE" id="PS51755"/>
    </source>
</evidence>
<evidence type="ECO:0000313" key="12">
    <source>
        <dbReference type="Proteomes" id="UP000220629"/>
    </source>
</evidence>
<keyword evidence="4 7" id="KW-0238">DNA-binding</keyword>
<dbReference type="AlphaFoldDB" id="A0A2A7S5Y8"/>
<dbReference type="Pfam" id="PF00072">
    <property type="entry name" value="Response_reg"/>
    <property type="match status" value="1"/>
</dbReference>
<keyword evidence="5" id="KW-0804">Transcription</keyword>
<name>A0A2A7S5Y8_BURGA</name>
<evidence type="ECO:0000256" key="8">
    <source>
        <dbReference type="SAM" id="MobiDB-lite"/>
    </source>
</evidence>
<organism evidence="11 12">
    <name type="scientific">Burkholderia gladioli</name>
    <name type="common">Pseudomonas marginata</name>
    <name type="synonym">Phytomonas marginata</name>
    <dbReference type="NCBI Taxonomy" id="28095"/>
    <lineage>
        <taxon>Bacteria</taxon>
        <taxon>Pseudomonadati</taxon>
        <taxon>Pseudomonadota</taxon>
        <taxon>Betaproteobacteria</taxon>
        <taxon>Burkholderiales</taxon>
        <taxon>Burkholderiaceae</taxon>
        <taxon>Burkholderia</taxon>
    </lineage>
</organism>
<dbReference type="InterPro" id="IPR011006">
    <property type="entry name" value="CheY-like_superfamily"/>
</dbReference>
<dbReference type="PROSITE" id="PS50110">
    <property type="entry name" value="RESPONSE_REGULATORY"/>
    <property type="match status" value="1"/>
</dbReference>
<evidence type="ECO:0000259" key="9">
    <source>
        <dbReference type="PROSITE" id="PS50110"/>
    </source>
</evidence>
<dbReference type="Gene3D" id="3.40.50.2300">
    <property type="match status" value="1"/>
</dbReference>
<evidence type="ECO:0000256" key="3">
    <source>
        <dbReference type="ARBA" id="ARBA00023015"/>
    </source>
</evidence>
<dbReference type="InterPro" id="IPR001867">
    <property type="entry name" value="OmpR/PhoB-type_DNA-bd"/>
</dbReference>
<evidence type="ECO:0000256" key="7">
    <source>
        <dbReference type="PROSITE-ProRule" id="PRU01091"/>
    </source>
</evidence>
<sequence length="267" mass="29640">MSRILVIEADRQAWRGIAQSLQRQGLSVDDTASARGALYRVTSGAYALVIVAYDLPEIDGPALVAAMRATGLSVPMLAIDAQGSIERCVRMLKAGADDYQPFPLDLEELGARVLALLRRQARPPAPADDAAAARLQAGGIVLDRIRRIALVDATLVELRPTEFRLLEFLMLNADRVMTRRMILEAVWQHHFDPGTNLIEVHVKQLRAKLRDPDGRRFIHTVRRAGYYFSGDAPDARREARDEGGKDDRNALPHRRGEARPSALHSRA</sequence>
<dbReference type="GO" id="GO:0000976">
    <property type="term" value="F:transcription cis-regulatory region binding"/>
    <property type="evidence" value="ECO:0007669"/>
    <property type="project" value="TreeGrafter"/>
</dbReference>
<evidence type="ECO:0000256" key="4">
    <source>
        <dbReference type="ARBA" id="ARBA00023125"/>
    </source>
</evidence>
<accession>A0A2A7S5Y8</accession>
<evidence type="ECO:0000256" key="5">
    <source>
        <dbReference type="ARBA" id="ARBA00023163"/>
    </source>
</evidence>